<feature type="transmembrane region" description="Helical" evidence="1">
    <location>
        <begin position="411"/>
        <end position="436"/>
    </location>
</feature>
<dbReference type="GO" id="GO:0005886">
    <property type="term" value="C:plasma membrane"/>
    <property type="evidence" value="ECO:0007669"/>
    <property type="project" value="TreeGrafter"/>
</dbReference>
<gene>
    <name evidence="2" type="ORF">SDC9_86173</name>
</gene>
<comment type="caution">
    <text evidence="2">The sequence shown here is derived from an EMBL/GenBank/DDBJ whole genome shotgun (WGS) entry which is preliminary data.</text>
</comment>
<dbReference type="PANTHER" id="PTHR30354:SF7">
    <property type="entry name" value="BLL7963 PROTEIN"/>
    <property type="match status" value="1"/>
</dbReference>
<sequence length="437" mass="46946">MGVLGCILGFLVVIYLTYKDWSVYLATFLGVCVVVLLNRLDFVTALTDTYVAGVYTAIKSFFFLMVFGCLQSYLYRESGAAFCIADSIMKKLIRDDASGTKKNLIGMAIILVIGTILNLGGIIAGVVIVLMYPIALAVFERCDIPKKFILGVLGAGCYTFTLTLPGSPQVTNVAAMTVLKTSAGVAMVPGLVGAVVEIIVILVLMNIMINRARKDGAHFVRHELDPATDPNMDKPSFLISVIPMSILFLTFNAFNLNIVVCLIFTCLLSIALFWKQLKNKDLKQVLSQAAADSIPMTMTVGGICGFAGVITSTDAFQTMLNAIVSINLSSILICWVVVALMCMLTGGSSTGQLIALPQIAPKLLDMGLNVNAIHRVSVFAATTLDSMPYCGSILMLLPMCHMKLREIYPSMFITTVVATTCGTAAVVLMCTLFPGLV</sequence>
<dbReference type="AlphaFoldDB" id="A0A644ZFI1"/>
<evidence type="ECO:0008006" key="3">
    <source>
        <dbReference type="Google" id="ProtNLM"/>
    </source>
</evidence>
<feature type="transmembrane region" description="Helical" evidence="1">
    <location>
        <begin position="186"/>
        <end position="209"/>
    </location>
</feature>
<keyword evidence="1" id="KW-0472">Membrane</keyword>
<organism evidence="2">
    <name type="scientific">bioreactor metagenome</name>
    <dbReference type="NCBI Taxonomy" id="1076179"/>
    <lineage>
        <taxon>unclassified sequences</taxon>
        <taxon>metagenomes</taxon>
        <taxon>ecological metagenomes</taxon>
    </lineage>
</organism>
<proteinExistence type="predicted"/>
<feature type="transmembrane region" description="Helical" evidence="1">
    <location>
        <begin position="21"/>
        <end position="38"/>
    </location>
</feature>
<feature type="transmembrane region" description="Helical" evidence="1">
    <location>
        <begin position="50"/>
        <end position="74"/>
    </location>
</feature>
<accession>A0A644ZFI1</accession>
<evidence type="ECO:0000313" key="2">
    <source>
        <dbReference type="EMBL" id="MPM39539.1"/>
    </source>
</evidence>
<reference evidence="2" key="1">
    <citation type="submission" date="2019-08" db="EMBL/GenBank/DDBJ databases">
        <authorList>
            <person name="Kucharzyk K."/>
            <person name="Murdoch R.W."/>
            <person name="Higgins S."/>
            <person name="Loffler F."/>
        </authorList>
    </citation>
    <scope>NUCLEOTIDE SEQUENCE</scope>
</reference>
<keyword evidence="1" id="KW-1133">Transmembrane helix</keyword>
<dbReference type="EMBL" id="VSSQ01008679">
    <property type="protein sequence ID" value="MPM39539.1"/>
    <property type="molecule type" value="Genomic_DNA"/>
</dbReference>
<feature type="transmembrane region" description="Helical" evidence="1">
    <location>
        <begin position="294"/>
        <end position="316"/>
    </location>
</feature>
<feature type="transmembrane region" description="Helical" evidence="1">
    <location>
        <begin position="148"/>
        <end position="166"/>
    </location>
</feature>
<protein>
    <recommendedName>
        <fullName evidence="3">Citrate transporter-like domain-containing protein</fullName>
    </recommendedName>
</protein>
<dbReference type="InterPro" id="IPR003474">
    <property type="entry name" value="Glcn_transporter"/>
</dbReference>
<dbReference type="PANTHER" id="PTHR30354">
    <property type="entry name" value="GNT FAMILY GLUCONATE TRANSPORTER"/>
    <property type="match status" value="1"/>
</dbReference>
<name>A0A644ZFI1_9ZZZZ</name>
<feature type="transmembrane region" description="Helical" evidence="1">
    <location>
        <begin position="246"/>
        <end position="274"/>
    </location>
</feature>
<feature type="transmembrane region" description="Helical" evidence="1">
    <location>
        <begin position="328"/>
        <end position="356"/>
    </location>
</feature>
<evidence type="ECO:0000256" key="1">
    <source>
        <dbReference type="SAM" id="Phobius"/>
    </source>
</evidence>
<dbReference type="GO" id="GO:0015128">
    <property type="term" value="F:gluconate transmembrane transporter activity"/>
    <property type="evidence" value="ECO:0007669"/>
    <property type="project" value="InterPro"/>
</dbReference>
<feature type="transmembrane region" description="Helical" evidence="1">
    <location>
        <begin position="104"/>
        <end position="136"/>
    </location>
</feature>
<keyword evidence="1" id="KW-0812">Transmembrane</keyword>
<feature type="transmembrane region" description="Helical" evidence="1">
    <location>
        <begin position="376"/>
        <end position="399"/>
    </location>
</feature>